<accession>A0A641AR23</accession>
<dbReference type="AlphaFoldDB" id="A0A641AR23"/>
<dbReference type="Proteomes" id="UP001515100">
    <property type="component" value="Unassembled WGS sequence"/>
</dbReference>
<dbReference type="OrthoDB" id="9856985at2"/>
<keyword evidence="2" id="KW-1185">Reference proteome</keyword>
<protein>
    <submittedName>
        <fullName evidence="1">Uncharacterized protein</fullName>
    </submittedName>
</protein>
<dbReference type="Gene3D" id="1.10.287.1060">
    <property type="entry name" value="ESAT-6-like"/>
    <property type="match status" value="1"/>
</dbReference>
<organism evidence="1 2">
    <name type="scientific">Aeromicrobium fastidiosum</name>
    <dbReference type="NCBI Taxonomy" id="52699"/>
    <lineage>
        <taxon>Bacteria</taxon>
        <taxon>Bacillati</taxon>
        <taxon>Actinomycetota</taxon>
        <taxon>Actinomycetes</taxon>
        <taxon>Propionibacteriales</taxon>
        <taxon>Nocardioidaceae</taxon>
        <taxon>Aeromicrobium</taxon>
    </lineage>
</organism>
<gene>
    <name evidence="1" type="ORF">ESP62_005010</name>
</gene>
<comment type="caution">
    <text evidence="1">The sequence shown here is derived from an EMBL/GenBank/DDBJ whole genome shotgun (WGS) entry which is preliminary data.</text>
</comment>
<reference evidence="1" key="1">
    <citation type="submission" date="2019-09" db="EMBL/GenBank/DDBJ databases">
        <authorList>
            <person name="Li J."/>
        </authorList>
    </citation>
    <scope>NUCLEOTIDE SEQUENCE [LARGE SCALE GENOMIC DNA]</scope>
    <source>
        <strain evidence="1">NRBC 14897</strain>
    </source>
</reference>
<dbReference type="EMBL" id="SDPP02000001">
    <property type="protein sequence ID" value="KAA1380540.1"/>
    <property type="molecule type" value="Genomic_DNA"/>
</dbReference>
<sequence>MNLRVDTDVVRGGGKQVQTMADRLVSTFSSAESSLRAAADDIGQPALETALAELLTTLKRTHPQIATNLGAFASEVTMAADAIDQTDIALADSVPETP</sequence>
<evidence type="ECO:0000313" key="2">
    <source>
        <dbReference type="Proteomes" id="UP001515100"/>
    </source>
</evidence>
<name>A0A641AR23_9ACTN</name>
<dbReference type="RefSeq" id="WP_129181105.1">
    <property type="nucleotide sequence ID" value="NZ_JAGIOG010000001.1"/>
</dbReference>
<proteinExistence type="predicted"/>
<evidence type="ECO:0000313" key="1">
    <source>
        <dbReference type="EMBL" id="KAA1380540.1"/>
    </source>
</evidence>